<dbReference type="InterPro" id="IPR013766">
    <property type="entry name" value="Thioredoxin_domain"/>
</dbReference>
<evidence type="ECO:0000256" key="1">
    <source>
        <dbReference type="ARBA" id="ARBA00011245"/>
    </source>
</evidence>
<dbReference type="InterPro" id="IPR036249">
    <property type="entry name" value="Thioredoxin-like_sf"/>
</dbReference>
<evidence type="ECO:0000256" key="10">
    <source>
        <dbReference type="ARBA" id="ARBA00049091"/>
    </source>
</evidence>
<keyword evidence="7" id="KW-0676">Redox-active center</keyword>
<dbReference type="GO" id="GO:0008379">
    <property type="term" value="F:thioredoxin peroxidase activity"/>
    <property type="evidence" value="ECO:0007669"/>
    <property type="project" value="TreeGrafter"/>
</dbReference>
<dbReference type="PIRSF" id="PIRSF000239">
    <property type="entry name" value="AHPC"/>
    <property type="match status" value="1"/>
</dbReference>
<dbReference type="NCBIfam" id="NF006960">
    <property type="entry name" value="PRK09437.1"/>
    <property type="match status" value="1"/>
</dbReference>
<keyword evidence="4" id="KW-0049">Antioxidant</keyword>
<evidence type="ECO:0000256" key="6">
    <source>
        <dbReference type="ARBA" id="ARBA00023157"/>
    </source>
</evidence>
<evidence type="ECO:0000256" key="9">
    <source>
        <dbReference type="ARBA" id="ARBA00038489"/>
    </source>
</evidence>
<gene>
    <name evidence="12" type="ORF">METZ01_LOCUS465002</name>
</gene>
<comment type="subunit">
    <text evidence="1">Monomer.</text>
</comment>
<dbReference type="GO" id="GO:0005737">
    <property type="term" value="C:cytoplasm"/>
    <property type="evidence" value="ECO:0007669"/>
    <property type="project" value="TreeGrafter"/>
</dbReference>
<evidence type="ECO:0000256" key="4">
    <source>
        <dbReference type="ARBA" id="ARBA00022862"/>
    </source>
</evidence>
<comment type="catalytic activity">
    <reaction evidence="10">
        <text>a hydroperoxide + [thioredoxin]-dithiol = an alcohol + [thioredoxin]-disulfide + H2O</text>
        <dbReference type="Rhea" id="RHEA:62620"/>
        <dbReference type="Rhea" id="RHEA-COMP:10698"/>
        <dbReference type="Rhea" id="RHEA-COMP:10700"/>
        <dbReference type="ChEBI" id="CHEBI:15377"/>
        <dbReference type="ChEBI" id="CHEBI:29950"/>
        <dbReference type="ChEBI" id="CHEBI:30879"/>
        <dbReference type="ChEBI" id="CHEBI:35924"/>
        <dbReference type="ChEBI" id="CHEBI:50058"/>
        <dbReference type="EC" id="1.11.1.24"/>
    </reaction>
</comment>
<dbReference type="EC" id="1.11.1.24" evidence="2"/>
<keyword evidence="6" id="KW-1015">Disulfide bond</keyword>
<evidence type="ECO:0000256" key="8">
    <source>
        <dbReference type="ARBA" id="ARBA00032824"/>
    </source>
</evidence>
<evidence type="ECO:0000256" key="3">
    <source>
        <dbReference type="ARBA" id="ARBA00022559"/>
    </source>
</evidence>
<reference evidence="12" key="1">
    <citation type="submission" date="2018-05" db="EMBL/GenBank/DDBJ databases">
        <authorList>
            <person name="Lanie J.A."/>
            <person name="Ng W.-L."/>
            <person name="Kazmierczak K.M."/>
            <person name="Andrzejewski T.M."/>
            <person name="Davidsen T.M."/>
            <person name="Wayne K.J."/>
            <person name="Tettelin H."/>
            <person name="Glass J.I."/>
            <person name="Rusch D."/>
            <person name="Podicherti R."/>
            <person name="Tsui H.-C.T."/>
            <person name="Winkler M.E."/>
        </authorList>
    </citation>
    <scope>NUCLEOTIDE SEQUENCE</scope>
</reference>
<feature type="domain" description="Thioredoxin" evidence="11">
    <location>
        <begin position="3"/>
        <end position="154"/>
    </location>
</feature>
<proteinExistence type="inferred from homology"/>
<dbReference type="AlphaFoldDB" id="A0A383AYD2"/>
<dbReference type="PANTHER" id="PTHR42801">
    <property type="entry name" value="THIOREDOXIN-DEPENDENT PEROXIDE REDUCTASE"/>
    <property type="match status" value="1"/>
</dbReference>
<dbReference type="EMBL" id="UINC01195537">
    <property type="protein sequence ID" value="SVE12148.1"/>
    <property type="molecule type" value="Genomic_DNA"/>
</dbReference>
<organism evidence="12">
    <name type="scientific">marine metagenome</name>
    <dbReference type="NCBI Taxonomy" id="408172"/>
    <lineage>
        <taxon>unclassified sequences</taxon>
        <taxon>metagenomes</taxon>
        <taxon>ecological metagenomes</taxon>
    </lineage>
</organism>
<dbReference type="InterPro" id="IPR024706">
    <property type="entry name" value="Peroxiredoxin_AhpC-typ"/>
</dbReference>
<dbReference type="GO" id="GO:0034599">
    <property type="term" value="P:cellular response to oxidative stress"/>
    <property type="evidence" value="ECO:0007669"/>
    <property type="project" value="TreeGrafter"/>
</dbReference>
<evidence type="ECO:0000256" key="7">
    <source>
        <dbReference type="ARBA" id="ARBA00023284"/>
    </source>
</evidence>
<dbReference type="Pfam" id="PF00578">
    <property type="entry name" value="AhpC-TSA"/>
    <property type="match status" value="1"/>
</dbReference>
<keyword evidence="5" id="KW-0560">Oxidoreductase</keyword>
<evidence type="ECO:0000256" key="5">
    <source>
        <dbReference type="ARBA" id="ARBA00023002"/>
    </source>
</evidence>
<dbReference type="InterPro" id="IPR050924">
    <property type="entry name" value="Peroxiredoxin_BCP/PrxQ"/>
</dbReference>
<evidence type="ECO:0000256" key="2">
    <source>
        <dbReference type="ARBA" id="ARBA00013017"/>
    </source>
</evidence>
<accession>A0A383AYD2</accession>
<dbReference type="GO" id="GO:0045454">
    <property type="term" value="P:cell redox homeostasis"/>
    <property type="evidence" value="ECO:0007669"/>
    <property type="project" value="TreeGrafter"/>
</dbReference>
<dbReference type="SUPFAM" id="SSF52833">
    <property type="entry name" value="Thioredoxin-like"/>
    <property type="match status" value="1"/>
</dbReference>
<name>A0A383AYD2_9ZZZZ</name>
<protein>
    <recommendedName>
        <fullName evidence="2">thioredoxin-dependent peroxiredoxin</fullName>
        <ecNumber evidence="2">1.11.1.24</ecNumber>
    </recommendedName>
    <alternativeName>
        <fullName evidence="8">Thioredoxin peroxidase</fullName>
    </alternativeName>
</protein>
<comment type="similarity">
    <text evidence="9">Belongs to the peroxiredoxin family. BCP/PrxQ subfamily.</text>
</comment>
<dbReference type="PANTHER" id="PTHR42801:SF4">
    <property type="entry name" value="AHPC_TSA FAMILY PROTEIN"/>
    <property type="match status" value="1"/>
</dbReference>
<keyword evidence="3" id="KW-0575">Peroxidase</keyword>
<dbReference type="Gene3D" id="3.40.30.10">
    <property type="entry name" value="Glutaredoxin"/>
    <property type="match status" value="1"/>
</dbReference>
<dbReference type="CDD" id="cd03017">
    <property type="entry name" value="PRX_BCP"/>
    <property type="match status" value="1"/>
</dbReference>
<dbReference type="PROSITE" id="PS51352">
    <property type="entry name" value="THIOREDOXIN_2"/>
    <property type="match status" value="1"/>
</dbReference>
<dbReference type="InterPro" id="IPR000866">
    <property type="entry name" value="AhpC/TSA"/>
</dbReference>
<evidence type="ECO:0000313" key="12">
    <source>
        <dbReference type="EMBL" id="SVE12148.1"/>
    </source>
</evidence>
<sequence>MKLKTNTKAPNFKLPCTDKSIFQLSKIKKKNIILYFYPKDDTPGCTIESKDFSKLNNLISKNNSIVFGISKDSIKSHLKFKKKYKLKFNLLADEKLLVIKKYGVWGQKSFLGKKYMGIVRTTFLINLKGKIHKIWSNVRVKDHAKEVLEELKNI</sequence>
<evidence type="ECO:0000259" key="11">
    <source>
        <dbReference type="PROSITE" id="PS51352"/>
    </source>
</evidence>
<dbReference type="FunFam" id="3.40.30.10:FF:000007">
    <property type="entry name" value="Thioredoxin-dependent thiol peroxidase"/>
    <property type="match status" value="1"/>
</dbReference>